<accession>A0A090KP84</accession>
<dbReference type="GO" id="GO:0000034">
    <property type="term" value="F:adenine deaminase activity"/>
    <property type="evidence" value="ECO:0007669"/>
    <property type="project" value="UniProtKB-EC"/>
</dbReference>
<evidence type="ECO:0000256" key="4">
    <source>
        <dbReference type="ARBA" id="ARBA00047720"/>
    </source>
</evidence>
<evidence type="ECO:0000313" key="9">
    <source>
        <dbReference type="Proteomes" id="UP000032076"/>
    </source>
</evidence>
<feature type="domain" description="Adenine deaminase C-terminal" evidence="6">
    <location>
        <begin position="411"/>
        <end position="571"/>
    </location>
</feature>
<evidence type="ECO:0000259" key="5">
    <source>
        <dbReference type="Pfam" id="PF01979"/>
    </source>
</evidence>
<dbReference type="EC" id="3.5.4.2" evidence="2"/>
<dbReference type="RefSeq" id="WP_034767948.1">
    <property type="nucleotide sequence ID" value="NZ_CCRF01000022.1"/>
</dbReference>
<dbReference type="Pfam" id="PF13382">
    <property type="entry name" value="Adenine_deam_C"/>
    <property type="match status" value="1"/>
</dbReference>
<dbReference type="PATRIC" id="fig|35841.6.peg.1165"/>
<evidence type="ECO:0000256" key="1">
    <source>
        <dbReference type="ARBA" id="ARBA00006773"/>
    </source>
</evidence>
<dbReference type="Gene3D" id="2.30.40.10">
    <property type="entry name" value="Urease, subunit C, domain 1"/>
    <property type="match status" value="1"/>
</dbReference>
<reference evidence="7 10" key="1">
    <citation type="submission" date="2014-07" db="EMBL/GenBank/DDBJ databases">
        <authorList>
            <person name="Wibberg Daniel"/>
        </authorList>
    </citation>
    <scope>NUCLEOTIDE SEQUENCE [LARGE SCALE GENOMIC DNA]</scope>
</reference>
<feature type="domain" description="Amidohydrolase-related" evidence="5">
    <location>
        <begin position="79"/>
        <end position="364"/>
    </location>
</feature>
<reference evidence="8 9" key="2">
    <citation type="submission" date="2015-01" db="EMBL/GenBank/DDBJ databases">
        <title>Draft Genome Sequences of Four Bacillus thermoamylovorans Strains, Isolated From Food Products.</title>
        <authorList>
            <person name="Krawcyk A.O."/>
            <person name="Berendsen E.M."/>
            <person name="Eijlander R.T."/>
            <person name="de Jong A."/>
            <person name="Wells-Bennik M."/>
            <person name="Kuipers O.P."/>
        </authorList>
    </citation>
    <scope>NUCLEOTIDE SEQUENCE [LARGE SCALE GENOMIC DNA]</scope>
    <source>
        <strain evidence="8 9">B4167</strain>
    </source>
</reference>
<dbReference type="PANTHER" id="PTHR11113:SF6">
    <property type="entry name" value="ADENINE DEAMINASE YERA-RELATED"/>
    <property type="match status" value="1"/>
</dbReference>
<dbReference type="Proteomes" id="UP000032076">
    <property type="component" value="Unassembled WGS sequence"/>
</dbReference>
<sequence length="580" mass="66923">MVESKYRWRNRELREHVEVLDGKRSPTKVFFNATYLHGILKQWMTGNIWIYQDRIVYVGEREPDFIDSKCEQVDCKHYFLVPGYIEPHVHPFQLYNPLSFAQYALKFGTSVLINDNLPLILLLNKKKAFSFIEALQTVPSTLYWWARYDSQSELIDEERIFSNALVKNWINHEFVIQGGELTGWPKLLAGDDLTLHWIQETKRLNKKVEGHFPGASEKTLAKLKLLGADSDHEAMTGEEVMRRLLQGYMVTLRYSSIRPDLPNLLDDLNRMGIQNYDHFMLTTDGSPPSFYEQGVIDCLIKIAIEKGVPPIDAYLMATYNPAKYYQFDHLHGLIATGRTADINFLEKIDQPTPVSVLAKGVWVKRDSKPVENEQNISLDHFGFQPLQIDWDLTMTDLQFSMPFGIQLENSVITKPYSISIDVDRDEIDDPQDECFFMTVDEKGTQRINTLLKGFARIGGLASSFTYTGDILLIGKNKQDMLIAFNRMKEIGGGIVVVEKGEIIYELDLPLSGISSRLSFERLIIKEKEFKKIMKEKGYQFDDPIYTLLFFTSTHLPYIRMTPKGVYDVMQKKVLFPSILR</sequence>
<evidence type="ECO:0000313" key="7">
    <source>
        <dbReference type="EMBL" id="CEE00464.1"/>
    </source>
</evidence>
<dbReference type="OrthoDB" id="9775607at2"/>
<dbReference type="EMBL" id="JXLU01000095">
    <property type="protein sequence ID" value="KIO72419.1"/>
    <property type="molecule type" value="Genomic_DNA"/>
</dbReference>
<dbReference type="GeneID" id="92959752"/>
<dbReference type="SUPFAM" id="SSF51556">
    <property type="entry name" value="Metallo-dependent hydrolases"/>
    <property type="match status" value="1"/>
</dbReference>
<proteinExistence type="inferred from homology"/>
<comment type="catalytic activity">
    <reaction evidence="4">
        <text>adenine + H2O + H(+) = hypoxanthine + NH4(+)</text>
        <dbReference type="Rhea" id="RHEA:23688"/>
        <dbReference type="ChEBI" id="CHEBI:15377"/>
        <dbReference type="ChEBI" id="CHEBI:15378"/>
        <dbReference type="ChEBI" id="CHEBI:16708"/>
        <dbReference type="ChEBI" id="CHEBI:17368"/>
        <dbReference type="ChEBI" id="CHEBI:28938"/>
        <dbReference type="EC" id="3.5.4.2"/>
    </reaction>
</comment>
<name>A0A090KP84_9BACI</name>
<comment type="similarity">
    <text evidence="1">Belongs to the metallo-dependent hydrolases superfamily. Adenine deaminase family.</text>
</comment>
<evidence type="ECO:0000256" key="2">
    <source>
        <dbReference type="ARBA" id="ARBA00012782"/>
    </source>
</evidence>
<dbReference type="Proteomes" id="UP000040576">
    <property type="component" value="Unassembled WGS sequence"/>
</dbReference>
<dbReference type="PANTHER" id="PTHR11113">
    <property type="entry name" value="N-ACETYLGLUCOSAMINE-6-PHOSPHATE DEACETYLASE"/>
    <property type="match status" value="1"/>
</dbReference>
<evidence type="ECO:0000256" key="3">
    <source>
        <dbReference type="ARBA" id="ARBA00022801"/>
    </source>
</evidence>
<dbReference type="InterPro" id="IPR006680">
    <property type="entry name" value="Amidohydro-rel"/>
</dbReference>
<dbReference type="Gene3D" id="3.20.20.140">
    <property type="entry name" value="Metal-dependent hydrolases"/>
    <property type="match status" value="1"/>
</dbReference>
<keyword evidence="3 7" id="KW-0378">Hydrolase</keyword>
<evidence type="ECO:0000313" key="8">
    <source>
        <dbReference type="EMBL" id="KIO72419.1"/>
    </source>
</evidence>
<dbReference type="InterPro" id="IPR011059">
    <property type="entry name" value="Metal-dep_hydrolase_composite"/>
</dbReference>
<dbReference type="EMBL" id="CCRF01000022">
    <property type="protein sequence ID" value="CEE00464.1"/>
    <property type="molecule type" value="Genomic_DNA"/>
</dbReference>
<dbReference type="SUPFAM" id="SSF51338">
    <property type="entry name" value="Composite domain of metallo-dependent hydrolases"/>
    <property type="match status" value="1"/>
</dbReference>
<dbReference type="InterPro" id="IPR026912">
    <property type="entry name" value="Adenine_deam_C"/>
</dbReference>
<evidence type="ECO:0000259" key="6">
    <source>
        <dbReference type="Pfam" id="PF13382"/>
    </source>
</evidence>
<dbReference type="STRING" id="35841.B4167_1109"/>
<dbReference type="AlphaFoldDB" id="A0A090KP84"/>
<keyword evidence="10" id="KW-1185">Reference proteome</keyword>
<gene>
    <name evidence="8" type="ORF">B4167_1109</name>
    <name evidence="7" type="ORF">BT1A1_0609</name>
</gene>
<dbReference type="Pfam" id="PF01979">
    <property type="entry name" value="Amidohydro_1"/>
    <property type="match status" value="1"/>
</dbReference>
<dbReference type="eggNOG" id="COG1001">
    <property type="taxonomic scope" value="Bacteria"/>
</dbReference>
<evidence type="ECO:0000313" key="10">
    <source>
        <dbReference type="Proteomes" id="UP000040576"/>
    </source>
</evidence>
<protein>
    <recommendedName>
        <fullName evidence="2">adenine deaminase</fullName>
        <ecNumber evidence="2">3.5.4.2</ecNumber>
    </recommendedName>
</protein>
<dbReference type="InterPro" id="IPR032466">
    <property type="entry name" value="Metal_Hydrolase"/>
</dbReference>
<organism evidence="7 10">
    <name type="scientific">Caldibacillus thermoamylovorans</name>
    <dbReference type="NCBI Taxonomy" id="35841"/>
    <lineage>
        <taxon>Bacteria</taxon>
        <taxon>Bacillati</taxon>
        <taxon>Bacillota</taxon>
        <taxon>Bacilli</taxon>
        <taxon>Bacillales</taxon>
        <taxon>Bacillaceae</taxon>
        <taxon>Caldibacillus</taxon>
    </lineage>
</organism>